<dbReference type="FunCoup" id="A0A152A5N4">
    <property type="interactions" value="371"/>
</dbReference>
<dbReference type="AlphaFoldDB" id="A0A152A5N4"/>
<dbReference type="OrthoDB" id="20482at2759"/>
<evidence type="ECO:0000313" key="2">
    <source>
        <dbReference type="EMBL" id="KYR01405.1"/>
    </source>
</evidence>
<dbReference type="OMA" id="QFASTDR"/>
<accession>A0A152A5N4</accession>
<evidence type="ECO:0000256" key="1">
    <source>
        <dbReference type="SAM" id="MobiDB-lite"/>
    </source>
</evidence>
<evidence type="ECO:0000313" key="3">
    <source>
        <dbReference type="Proteomes" id="UP000076078"/>
    </source>
</evidence>
<dbReference type="InParanoid" id="A0A152A5N4"/>
<protein>
    <submittedName>
        <fullName evidence="2">Uncharacterized protein</fullName>
    </submittedName>
</protein>
<feature type="compositionally biased region" description="Low complexity" evidence="1">
    <location>
        <begin position="8"/>
        <end position="26"/>
    </location>
</feature>
<comment type="caution">
    <text evidence="2">The sequence shown here is derived from an EMBL/GenBank/DDBJ whole genome shotgun (WGS) entry which is preliminary data.</text>
</comment>
<feature type="region of interest" description="Disordered" evidence="1">
    <location>
        <begin position="1"/>
        <end position="26"/>
    </location>
</feature>
<reference evidence="2 3" key="1">
    <citation type="submission" date="2015-12" db="EMBL/GenBank/DDBJ databases">
        <title>Dictyostelia acquired genes for synthesis and detection of signals that induce cell-type specialization by lateral gene transfer from prokaryotes.</title>
        <authorList>
            <person name="Gloeckner G."/>
            <person name="Schaap P."/>
        </authorList>
    </citation>
    <scope>NUCLEOTIDE SEQUENCE [LARGE SCALE GENOMIC DNA]</scope>
    <source>
        <strain evidence="2 3">TK</strain>
    </source>
</reference>
<organism evidence="2 3">
    <name type="scientific">Tieghemostelium lacteum</name>
    <name type="common">Slime mold</name>
    <name type="synonym">Dictyostelium lacteum</name>
    <dbReference type="NCBI Taxonomy" id="361077"/>
    <lineage>
        <taxon>Eukaryota</taxon>
        <taxon>Amoebozoa</taxon>
        <taxon>Evosea</taxon>
        <taxon>Eumycetozoa</taxon>
        <taxon>Dictyostelia</taxon>
        <taxon>Dictyosteliales</taxon>
        <taxon>Raperosteliaceae</taxon>
        <taxon>Tieghemostelium</taxon>
    </lineage>
</organism>
<name>A0A152A5N4_TIELA</name>
<dbReference type="EMBL" id="LODT01000009">
    <property type="protein sequence ID" value="KYR01405.1"/>
    <property type="molecule type" value="Genomic_DNA"/>
</dbReference>
<keyword evidence="3" id="KW-1185">Reference proteome</keyword>
<proteinExistence type="predicted"/>
<gene>
    <name evidence="2" type="ORF">DLAC_01995</name>
</gene>
<dbReference type="Proteomes" id="UP000076078">
    <property type="component" value="Unassembled WGS sequence"/>
</dbReference>
<sequence>METDISLNTSANTTSTTTTTTTTNTTSTLSEDNKVIIDKRTIRKQKELNPFISTDKPKEIVRKRKETPKSKKKKLKSIEDALNRKEKTVIEVEKRVKKNLSKKRWNSLY</sequence>